<dbReference type="Proteomes" id="UP001430701">
    <property type="component" value="Unassembled WGS sequence"/>
</dbReference>
<keyword evidence="1" id="KW-0812">Transmembrane</keyword>
<name>Z9JLU2_9GAMM</name>
<dbReference type="GeneID" id="68900359"/>
<dbReference type="AlphaFoldDB" id="Z9JLU2"/>
<evidence type="ECO:0000313" key="2">
    <source>
        <dbReference type="EMBL" id="EWS78732.1"/>
    </source>
</evidence>
<dbReference type="RefSeq" id="WP_160165141.1">
    <property type="nucleotide sequence ID" value="NZ_CP053627.1"/>
</dbReference>
<dbReference type="EMBL" id="JAJPPU010000002">
    <property type="protein sequence ID" value="MCD8473469.1"/>
    <property type="molecule type" value="Genomic_DNA"/>
</dbReference>
<accession>Z9JLU2</accession>
<keyword evidence="1" id="KW-0472">Membrane</keyword>
<proteinExistence type="predicted"/>
<organism evidence="2 4">
    <name type="scientific">Xylella taiwanensis</name>
    <dbReference type="NCBI Taxonomy" id="1444770"/>
    <lineage>
        <taxon>Bacteria</taxon>
        <taxon>Pseudomonadati</taxon>
        <taxon>Pseudomonadota</taxon>
        <taxon>Gammaproteobacteria</taxon>
        <taxon>Lysobacterales</taxon>
        <taxon>Lysobacteraceae</taxon>
        <taxon>Xylella</taxon>
    </lineage>
</organism>
<evidence type="ECO:0000313" key="3">
    <source>
        <dbReference type="EMBL" id="MCD8473469.1"/>
    </source>
</evidence>
<sequence>MRELSKVEVDQVSGEGMWEDIGQTTGTVFRWFADSITSLFGAGFFSLFSIFNKKS</sequence>
<feature type="transmembrane region" description="Helical" evidence="1">
    <location>
        <begin position="28"/>
        <end position="51"/>
    </location>
</feature>
<keyword evidence="5" id="KW-1185">Reference proteome</keyword>
<comment type="caution">
    <text evidence="2">The sequence shown here is derived from an EMBL/GenBank/DDBJ whole genome shotgun (WGS) entry which is preliminary data.</text>
</comment>
<dbReference type="EMBL" id="JDSQ01000005">
    <property type="protein sequence ID" value="EWS78732.1"/>
    <property type="molecule type" value="Genomic_DNA"/>
</dbReference>
<reference evidence="3" key="2">
    <citation type="submission" date="2021-11" db="EMBL/GenBank/DDBJ databases">
        <title>Genome sequence of Xylella taiwanensis PLS432.</title>
        <authorList>
            <person name="Weng L.-W."/>
            <person name="Su C.-C."/>
            <person name="Tsai C.-W."/>
            <person name="Kuo C.-H."/>
        </authorList>
    </citation>
    <scope>NUCLEOTIDE SEQUENCE</scope>
    <source>
        <strain evidence="3">PLS432</strain>
    </source>
</reference>
<protein>
    <submittedName>
        <fullName evidence="2">Uncharacterized protein</fullName>
    </submittedName>
</protein>
<evidence type="ECO:0000256" key="1">
    <source>
        <dbReference type="SAM" id="Phobius"/>
    </source>
</evidence>
<evidence type="ECO:0000313" key="4">
    <source>
        <dbReference type="Proteomes" id="UP000020406"/>
    </source>
</evidence>
<gene>
    <name evidence="2" type="ORF">AF72_03965</name>
    <name evidence="3" type="ORF">LPH55_08365</name>
</gene>
<keyword evidence="1" id="KW-1133">Transmembrane helix</keyword>
<evidence type="ECO:0000313" key="5">
    <source>
        <dbReference type="Proteomes" id="UP001430701"/>
    </source>
</evidence>
<dbReference type="Proteomes" id="UP000020406">
    <property type="component" value="Unassembled WGS sequence"/>
</dbReference>
<reference evidence="2 4" key="1">
    <citation type="journal article" date="2014" name="Genome Announc.">
        <title>Draft Genome Sequence of Xylella fastidiosa Pear Leaf Scorch Strain in Taiwan.</title>
        <authorList>
            <person name="Su C.C."/>
            <person name="Deng W.L."/>
            <person name="Jan F.J."/>
            <person name="Chang C.J."/>
            <person name="Huang H."/>
            <person name="Chen J."/>
        </authorList>
    </citation>
    <scope>NUCLEOTIDE SEQUENCE [LARGE SCALE GENOMIC DNA]</scope>
    <source>
        <strain evidence="2 4">PLS229</strain>
    </source>
</reference>
<dbReference type="PATRIC" id="fig|1444770.3.peg.969"/>